<sequence>MAGGAIETQNHASKKKFAILGVSSILLIAMVAAVAVGVKDGGQVESEGGNQIVKSQKIVQVLCGTTGYKQTCEKSLAKTGKTDMKELIKAVFKATAEELSKQIHNSKLYKELATNDMTKQAMDICKEVLGYAVDDVHQSIHSLDKFDIRKIDEIAYDLKVWLSGTLANQQTCLYGFENTTTHAEQTMAKVLKASLELTNNALDIINGLSGFVKDLNLSSLTSVLNNNRKHLSEDGLPSWVSQSQRKLLAAPENVKPNAVVAQDGSGQFKTLTEALALVPKKNQVPFVIHVKAGIYKEYVSVDKDRDHVTIIGDGPTKTIFTGSKSYADGVQTYNTATFGVNSAHFTALNVGFENSAGAAKHQAVALRVTADKALFYNCQMDGYQDTLYTQSKRQFYRDCTISGTIDFVFGDAVGVFQNCKLVVRKPMANQQCMVTAGGRTKVDSVSALVFQNCHFTGEPEVLTMQPKIAYLGRPWRNFSKVVIVDSLIDGLFVPEGYMPWMGNLFKETCTYLEYNNKGAGAATNLRVKWPGVKTISAGEAAKYYPGKFYEIANGTARDDWITESGIPYSIGAQPAGPLPRAELLN</sequence>
<dbReference type="AlphaFoldDB" id="A0A072V2G8"/>
<proteinExistence type="inferred from homology"/>
<feature type="domain" description="Pectinesterase inhibitor" evidence="14">
    <location>
        <begin position="54"/>
        <end position="204"/>
    </location>
</feature>
<comment type="function">
    <text evidence="12">Acts in the modification of cell walls via demethylesterification of cell wall pectin.</text>
</comment>
<keyword evidence="9 12" id="KW-0063">Aspartyl esterase</keyword>
<dbReference type="GO" id="GO:0045490">
    <property type="term" value="P:pectin catabolic process"/>
    <property type="evidence" value="ECO:0007669"/>
    <property type="project" value="UniProtKB-UniRule"/>
</dbReference>
<dbReference type="KEGG" id="mtr:25494081"/>
<dbReference type="Pfam" id="PF04043">
    <property type="entry name" value="PMEI"/>
    <property type="match status" value="1"/>
</dbReference>
<comment type="catalytic activity">
    <reaction evidence="12">
        <text>[(1-&gt;4)-alpha-D-galacturonosyl methyl ester](n) + n H2O = [(1-&gt;4)-alpha-D-galacturonosyl](n) + n methanol + n H(+)</text>
        <dbReference type="Rhea" id="RHEA:22380"/>
        <dbReference type="Rhea" id="RHEA-COMP:14570"/>
        <dbReference type="Rhea" id="RHEA-COMP:14573"/>
        <dbReference type="ChEBI" id="CHEBI:15377"/>
        <dbReference type="ChEBI" id="CHEBI:15378"/>
        <dbReference type="ChEBI" id="CHEBI:17790"/>
        <dbReference type="ChEBI" id="CHEBI:140522"/>
        <dbReference type="ChEBI" id="CHEBI:140523"/>
        <dbReference type="EC" id="3.1.1.11"/>
    </reaction>
</comment>
<dbReference type="InterPro" id="IPR000070">
    <property type="entry name" value="Pectinesterase_cat"/>
</dbReference>
<organism evidence="15 18">
    <name type="scientific">Medicago truncatula</name>
    <name type="common">Barrel medic</name>
    <name type="synonym">Medicago tribuloides</name>
    <dbReference type="NCBI Taxonomy" id="3880"/>
    <lineage>
        <taxon>Eukaryota</taxon>
        <taxon>Viridiplantae</taxon>
        <taxon>Streptophyta</taxon>
        <taxon>Embryophyta</taxon>
        <taxon>Tracheophyta</taxon>
        <taxon>Spermatophyta</taxon>
        <taxon>Magnoliopsida</taxon>
        <taxon>eudicotyledons</taxon>
        <taxon>Gunneridae</taxon>
        <taxon>Pentapetalae</taxon>
        <taxon>rosids</taxon>
        <taxon>fabids</taxon>
        <taxon>Fabales</taxon>
        <taxon>Fabaceae</taxon>
        <taxon>Papilionoideae</taxon>
        <taxon>50 kb inversion clade</taxon>
        <taxon>NPAAA clade</taxon>
        <taxon>Hologalegina</taxon>
        <taxon>IRL clade</taxon>
        <taxon>Trifolieae</taxon>
        <taxon>Medicago</taxon>
    </lineage>
</organism>
<dbReference type="FunFam" id="2.160.20.10:FF:000029">
    <property type="entry name" value="Pectinesterase 4"/>
    <property type="match status" value="1"/>
</dbReference>
<dbReference type="GO" id="GO:0030599">
    <property type="term" value="F:pectinesterase activity"/>
    <property type="evidence" value="ECO:0000318"/>
    <property type="project" value="GO_Central"/>
</dbReference>
<dbReference type="SUPFAM" id="SSF51126">
    <property type="entry name" value="Pectin lyase-like"/>
    <property type="match status" value="1"/>
</dbReference>
<name>A0A072V2G8_MEDTR</name>
<evidence type="ECO:0000313" key="19">
    <source>
        <dbReference type="Proteomes" id="UP000265566"/>
    </source>
</evidence>
<keyword evidence="13" id="KW-0812">Transmembrane</keyword>
<dbReference type="Gene3D" id="1.20.140.40">
    <property type="entry name" value="Invertase/pectin methylesterase inhibitor family protein"/>
    <property type="match status" value="1"/>
</dbReference>
<evidence type="ECO:0000256" key="2">
    <source>
        <dbReference type="ARBA" id="ARBA00005184"/>
    </source>
</evidence>
<dbReference type="InterPro" id="IPR006501">
    <property type="entry name" value="Pectinesterase_inhib_dom"/>
</dbReference>
<dbReference type="CDD" id="cd15798">
    <property type="entry name" value="PMEI-like_3"/>
    <property type="match status" value="1"/>
</dbReference>
<dbReference type="NCBIfam" id="TIGR01614">
    <property type="entry name" value="PME_inhib"/>
    <property type="match status" value="1"/>
</dbReference>
<keyword evidence="6 12" id="KW-0134">Cell wall</keyword>
<dbReference type="Proteomes" id="UP000265566">
    <property type="component" value="Chromosome 4"/>
</dbReference>
<dbReference type="EC" id="3.1.1.11" evidence="5 12"/>
<evidence type="ECO:0000256" key="9">
    <source>
        <dbReference type="ARBA" id="ARBA00023085"/>
    </source>
</evidence>
<dbReference type="InterPro" id="IPR018040">
    <property type="entry name" value="Pectinesterase_Tyr_AS"/>
</dbReference>
<evidence type="ECO:0000256" key="12">
    <source>
        <dbReference type="RuleBase" id="RU000589"/>
    </source>
</evidence>
<dbReference type="EMBL" id="PSQE01000004">
    <property type="protein sequence ID" value="RHN64297.1"/>
    <property type="molecule type" value="Genomic_DNA"/>
</dbReference>
<reference evidence="15 18" key="2">
    <citation type="journal article" date="2014" name="BMC Genomics">
        <title>An improved genome release (version Mt4.0) for the model legume Medicago truncatula.</title>
        <authorList>
            <person name="Tang H."/>
            <person name="Krishnakumar V."/>
            <person name="Bidwell S."/>
            <person name="Rosen B."/>
            <person name="Chan A."/>
            <person name="Zhou S."/>
            <person name="Gentzbittel L."/>
            <person name="Childs K.L."/>
            <person name="Yandell M."/>
            <person name="Gundlach H."/>
            <person name="Mayer K.F."/>
            <person name="Schwartz D.C."/>
            <person name="Town C.D."/>
        </authorList>
    </citation>
    <scope>GENOME REANNOTATION</scope>
    <source>
        <strain evidence="15">A17</strain>
        <strain evidence="17 18">cv. Jemalong A17</strain>
    </source>
</reference>
<evidence type="ECO:0000256" key="6">
    <source>
        <dbReference type="ARBA" id="ARBA00022512"/>
    </source>
</evidence>
<dbReference type="Gene3D" id="2.160.20.10">
    <property type="entry name" value="Single-stranded right-handed beta-helix, Pectin lyase-like"/>
    <property type="match status" value="1"/>
</dbReference>
<dbReference type="GO" id="GO:0046910">
    <property type="term" value="F:pectinesterase inhibitor activity"/>
    <property type="evidence" value="ECO:0000318"/>
    <property type="project" value="GO_Central"/>
</dbReference>
<dbReference type="SMART" id="SM00856">
    <property type="entry name" value="PMEI"/>
    <property type="match status" value="1"/>
</dbReference>
<comment type="subcellular location">
    <subcellularLocation>
        <location evidence="1 12">Secreted</location>
        <location evidence="1 12">Cell wall</location>
    </subcellularLocation>
</comment>
<evidence type="ECO:0000313" key="15">
    <source>
        <dbReference type="EMBL" id="KEH32300.1"/>
    </source>
</evidence>
<evidence type="ECO:0000256" key="4">
    <source>
        <dbReference type="ARBA" id="ARBA00007786"/>
    </source>
</evidence>
<gene>
    <name evidence="17" type="primary">25494081</name>
    <name evidence="15" type="ordered locus">MTR_4g120280</name>
    <name evidence="16" type="ORF">MtrunA17_Chr4g0067601</name>
</gene>
<evidence type="ECO:0000256" key="11">
    <source>
        <dbReference type="PROSITE-ProRule" id="PRU10040"/>
    </source>
</evidence>
<dbReference type="Pfam" id="PF01095">
    <property type="entry name" value="Pectinesterase"/>
    <property type="match status" value="1"/>
</dbReference>
<keyword evidence="13" id="KW-1133">Transmembrane helix</keyword>
<dbReference type="EMBL" id="CM001220">
    <property type="protein sequence ID" value="KEH32300.1"/>
    <property type="molecule type" value="Genomic_DNA"/>
</dbReference>
<keyword evidence="13" id="KW-0472">Membrane</keyword>
<comment type="similarity">
    <text evidence="3">In the N-terminal section; belongs to the PMEI family.</text>
</comment>
<dbReference type="InterPro" id="IPR035513">
    <property type="entry name" value="Invertase/methylesterase_inhib"/>
</dbReference>
<dbReference type="PROSITE" id="PS00800">
    <property type="entry name" value="PECTINESTERASE_1"/>
    <property type="match status" value="1"/>
</dbReference>
<keyword evidence="18" id="KW-1185">Reference proteome</keyword>
<evidence type="ECO:0000259" key="14">
    <source>
        <dbReference type="SMART" id="SM00856"/>
    </source>
</evidence>
<reference evidence="17" key="3">
    <citation type="submission" date="2015-04" db="UniProtKB">
        <authorList>
            <consortium name="EnsemblPlants"/>
        </authorList>
    </citation>
    <scope>IDENTIFICATION</scope>
    <source>
        <strain evidence="17">cv. Jemalong A17</strain>
    </source>
</reference>
<comment type="similarity">
    <text evidence="4">In the C-terminal section; belongs to the pectinesterase family.</text>
</comment>
<dbReference type="Gramene" id="rna27100">
    <property type="protein sequence ID" value="RHN64297.1"/>
    <property type="gene ID" value="gene27100"/>
</dbReference>
<feature type="transmembrane region" description="Helical" evidence="13">
    <location>
        <begin position="17"/>
        <end position="38"/>
    </location>
</feature>
<dbReference type="InterPro" id="IPR012334">
    <property type="entry name" value="Pectin_lyas_fold"/>
</dbReference>
<evidence type="ECO:0000313" key="17">
    <source>
        <dbReference type="EnsemblPlants" id="KEH32300"/>
    </source>
</evidence>
<dbReference type="HOGENOM" id="CLU_012243_9_1_1"/>
<dbReference type="GO" id="GO:0042545">
    <property type="term" value="P:cell wall modification"/>
    <property type="evidence" value="ECO:0007669"/>
    <property type="project" value="UniProtKB-UniRule"/>
</dbReference>
<dbReference type="Proteomes" id="UP000002051">
    <property type="component" value="Chromosome 4"/>
</dbReference>
<dbReference type="SUPFAM" id="SSF101148">
    <property type="entry name" value="Plant invertase/pectin methylesterase inhibitor"/>
    <property type="match status" value="1"/>
</dbReference>
<keyword evidence="10 12" id="KW-0961">Cell wall biogenesis/degradation</keyword>
<evidence type="ECO:0000256" key="1">
    <source>
        <dbReference type="ARBA" id="ARBA00004191"/>
    </source>
</evidence>
<dbReference type="EnsemblPlants" id="KEH32300">
    <property type="protein sequence ID" value="KEH32300"/>
    <property type="gene ID" value="MTR_4g120280"/>
</dbReference>
<evidence type="ECO:0000313" key="18">
    <source>
        <dbReference type="Proteomes" id="UP000002051"/>
    </source>
</evidence>
<evidence type="ECO:0000256" key="5">
    <source>
        <dbReference type="ARBA" id="ARBA00013229"/>
    </source>
</evidence>
<accession>A0A072V2G8</accession>
<evidence type="ECO:0000256" key="3">
    <source>
        <dbReference type="ARBA" id="ARBA00006027"/>
    </source>
</evidence>
<dbReference type="OrthoDB" id="2019149at2759"/>
<evidence type="ECO:0000256" key="7">
    <source>
        <dbReference type="ARBA" id="ARBA00022525"/>
    </source>
</evidence>
<dbReference type="UniPathway" id="UPA00545">
    <property type="reaction ID" value="UER00823"/>
</dbReference>
<dbReference type="STRING" id="3880.A0A072V2G8"/>
<feature type="active site" evidence="11">
    <location>
        <position position="406"/>
    </location>
</feature>
<evidence type="ECO:0000256" key="13">
    <source>
        <dbReference type="SAM" id="Phobius"/>
    </source>
</evidence>
<dbReference type="PANTHER" id="PTHR31707">
    <property type="entry name" value="PECTINESTERASE"/>
    <property type="match status" value="1"/>
</dbReference>
<dbReference type="InterPro" id="IPR033131">
    <property type="entry name" value="Pectinesterase_Asp_AS"/>
</dbReference>
<evidence type="ECO:0000256" key="8">
    <source>
        <dbReference type="ARBA" id="ARBA00022801"/>
    </source>
</evidence>
<reference evidence="16" key="5">
    <citation type="journal article" date="2018" name="Nat. Plants">
        <title>Whole-genome landscape of Medicago truncatula symbiotic genes.</title>
        <authorList>
            <person name="Pecrix Y."/>
            <person name="Gamas P."/>
            <person name="Carrere S."/>
        </authorList>
    </citation>
    <scope>NUCLEOTIDE SEQUENCE</scope>
    <source>
        <tissue evidence="16">Leaves</tissue>
    </source>
</reference>
<evidence type="ECO:0000313" key="16">
    <source>
        <dbReference type="EMBL" id="RHN64297.1"/>
    </source>
</evidence>
<evidence type="ECO:0000256" key="10">
    <source>
        <dbReference type="ARBA" id="ARBA00023316"/>
    </source>
</evidence>
<dbReference type="InterPro" id="IPR011050">
    <property type="entry name" value="Pectin_lyase_fold/virulence"/>
</dbReference>
<dbReference type="PROSITE" id="PS00503">
    <property type="entry name" value="PECTINESTERASE_2"/>
    <property type="match status" value="1"/>
</dbReference>
<reference evidence="19" key="4">
    <citation type="journal article" date="2018" name="Nat. Plants">
        <title>Whole-genome landscape of Medicago truncatula symbiotic genes.</title>
        <authorList>
            <person name="Pecrix Y."/>
            <person name="Staton S.E."/>
            <person name="Sallet E."/>
            <person name="Lelandais-Briere C."/>
            <person name="Moreau S."/>
            <person name="Carrere S."/>
            <person name="Blein T."/>
            <person name="Jardinaud M.F."/>
            <person name="Latrasse D."/>
            <person name="Zouine M."/>
            <person name="Zahm M."/>
            <person name="Kreplak J."/>
            <person name="Mayjonade B."/>
            <person name="Satge C."/>
            <person name="Perez M."/>
            <person name="Cauet S."/>
            <person name="Marande W."/>
            <person name="Chantry-Darmon C."/>
            <person name="Lopez-Roques C."/>
            <person name="Bouchez O."/>
            <person name="Berard A."/>
            <person name="Debelle F."/>
            <person name="Munos S."/>
            <person name="Bendahmane A."/>
            <person name="Berges H."/>
            <person name="Niebel A."/>
            <person name="Buitink J."/>
            <person name="Frugier F."/>
            <person name="Benhamed M."/>
            <person name="Crespi M."/>
            <person name="Gouzy J."/>
            <person name="Gamas P."/>
        </authorList>
    </citation>
    <scope>NUCLEOTIDE SEQUENCE [LARGE SCALE GENOMIC DNA]</scope>
    <source>
        <strain evidence="19">cv. Jemalong A17</strain>
    </source>
</reference>
<keyword evidence="8 12" id="KW-0378">Hydrolase</keyword>
<protein>
    <recommendedName>
        <fullName evidence="5 12">Pectinesterase</fullName>
        <ecNumber evidence="5 12">3.1.1.11</ecNumber>
    </recommendedName>
</protein>
<comment type="pathway">
    <text evidence="2 12">Glycan metabolism; pectin degradation; 2-dehydro-3-deoxy-D-gluconate from pectin: step 1/5.</text>
</comment>
<reference evidence="15 18" key="1">
    <citation type="journal article" date="2011" name="Nature">
        <title>The Medicago genome provides insight into the evolution of rhizobial symbioses.</title>
        <authorList>
            <person name="Young N.D."/>
            <person name="Debelle F."/>
            <person name="Oldroyd G.E."/>
            <person name="Geurts R."/>
            <person name="Cannon S.B."/>
            <person name="Udvardi M.K."/>
            <person name="Benedito V.A."/>
            <person name="Mayer K.F."/>
            <person name="Gouzy J."/>
            <person name="Schoof H."/>
            <person name="Van de Peer Y."/>
            <person name="Proost S."/>
            <person name="Cook D.R."/>
            <person name="Meyers B.C."/>
            <person name="Spannagl M."/>
            <person name="Cheung F."/>
            <person name="De Mita S."/>
            <person name="Krishnakumar V."/>
            <person name="Gundlach H."/>
            <person name="Zhou S."/>
            <person name="Mudge J."/>
            <person name="Bharti A.K."/>
            <person name="Murray J.D."/>
            <person name="Naoumkina M.A."/>
            <person name="Rosen B."/>
            <person name="Silverstein K.A."/>
            <person name="Tang H."/>
            <person name="Rombauts S."/>
            <person name="Zhao P.X."/>
            <person name="Zhou P."/>
            <person name="Barbe V."/>
            <person name="Bardou P."/>
            <person name="Bechner M."/>
            <person name="Bellec A."/>
            <person name="Berger A."/>
            <person name="Berges H."/>
            <person name="Bidwell S."/>
            <person name="Bisseling T."/>
            <person name="Choisne N."/>
            <person name="Couloux A."/>
            <person name="Denny R."/>
            <person name="Deshpande S."/>
            <person name="Dai X."/>
            <person name="Doyle J.J."/>
            <person name="Dudez A.M."/>
            <person name="Farmer A.D."/>
            <person name="Fouteau S."/>
            <person name="Franken C."/>
            <person name="Gibelin C."/>
            <person name="Gish J."/>
            <person name="Goldstein S."/>
            <person name="Gonzalez A.J."/>
            <person name="Green P.J."/>
            <person name="Hallab A."/>
            <person name="Hartog M."/>
            <person name="Hua A."/>
            <person name="Humphray S.J."/>
            <person name="Jeong D.H."/>
            <person name="Jing Y."/>
            <person name="Jocker A."/>
            <person name="Kenton S.M."/>
            <person name="Kim D.J."/>
            <person name="Klee K."/>
            <person name="Lai H."/>
            <person name="Lang C."/>
            <person name="Lin S."/>
            <person name="Macmil S.L."/>
            <person name="Magdelenat G."/>
            <person name="Matthews L."/>
            <person name="McCorrison J."/>
            <person name="Monaghan E.L."/>
            <person name="Mun J.H."/>
            <person name="Najar F.Z."/>
            <person name="Nicholson C."/>
            <person name="Noirot C."/>
            <person name="O'Bleness M."/>
            <person name="Paule C.R."/>
            <person name="Poulain J."/>
            <person name="Prion F."/>
            <person name="Qin B."/>
            <person name="Qu C."/>
            <person name="Retzel E.F."/>
            <person name="Riddle C."/>
            <person name="Sallet E."/>
            <person name="Samain S."/>
            <person name="Samson N."/>
            <person name="Sanders I."/>
            <person name="Saurat O."/>
            <person name="Scarpelli C."/>
            <person name="Schiex T."/>
            <person name="Segurens B."/>
            <person name="Severin A.J."/>
            <person name="Sherrier D.J."/>
            <person name="Shi R."/>
            <person name="Sims S."/>
            <person name="Singer S.R."/>
            <person name="Sinharoy S."/>
            <person name="Sterck L."/>
            <person name="Viollet A."/>
            <person name="Wang B.B."/>
            <person name="Wang K."/>
            <person name="Wang M."/>
            <person name="Wang X."/>
            <person name="Warfsmann J."/>
            <person name="Weissenbach J."/>
            <person name="White D.D."/>
            <person name="White J.D."/>
            <person name="Wiley G.B."/>
            <person name="Wincker P."/>
            <person name="Xing Y."/>
            <person name="Yang L."/>
            <person name="Yao Z."/>
            <person name="Ying F."/>
            <person name="Zhai J."/>
            <person name="Zhou L."/>
            <person name="Zuber A."/>
            <person name="Denarie J."/>
            <person name="Dixon R.A."/>
            <person name="May G.D."/>
            <person name="Schwartz D.C."/>
            <person name="Rogers J."/>
            <person name="Quetier F."/>
            <person name="Town C.D."/>
            <person name="Roe B.A."/>
        </authorList>
    </citation>
    <scope>NUCLEOTIDE SEQUENCE [LARGE SCALE GENOMIC DNA]</scope>
    <source>
        <strain evidence="15">A17</strain>
        <strain evidence="17 18">cv. Jemalong A17</strain>
    </source>
</reference>
<dbReference type="FunFam" id="1.20.140.40:FF:000001">
    <property type="entry name" value="Pectinesterase"/>
    <property type="match status" value="1"/>
</dbReference>
<keyword evidence="7 12" id="KW-0964">Secreted</keyword>